<dbReference type="EMBL" id="QHKS01000010">
    <property type="protein sequence ID" value="RDK01452.1"/>
    <property type="molecule type" value="Genomic_DNA"/>
</dbReference>
<organism evidence="3 4">
    <name type="scientific">Paraburkholderia lacunae</name>
    <dbReference type="NCBI Taxonomy" id="2211104"/>
    <lineage>
        <taxon>Bacteria</taxon>
        <taxon>Pseudomonadati</taxon>
        <taxon>Pseudomonadota</taxon>
        <taxon>Betaproteobacteria</taxon>
        <taxon>Burkholderiales</taxon>
        <taxon>Burkholderiaceae</taxon>
        <taxon>Paraburkholderia</taxon>
    </lineage>
</organism>
<reference evidence="4" key="1">
    <citation type="submission" date="2018-05" db="EMBL/GenBank/DDBJ databases">
        <authorList>
            <person name="Feng T."/>
        </authorList>
    </citation>
    <scope>NUCLEOTIDE SEQUENCE [LARGE SCALE GENOMIC DNA]</scope>
    <source>
        <strain evidence="4">S27</strain>
    </source>
</reference>
<protein>
    <submittedName>
        <fullName evidence="3">XRE family transcriptional regulator</fullName>
    </submittedName>
</protein>
<dbReference type="OrthoDB" id="9032099at2"/>
<feature type="domain" description="HTH cro/C1-type" evidence="2">
    <location>
        <begin position="30"/>
        <end position="70"/>
    </location>
</feature>
<dbReference type="GO" id="GO:0003677">
    <property type="term" value="F:DNA binding"/>
    <property type="evidence" value="ECO:0007669"/>
    <property type="project" value="InterPro"/>
</dbReference>
<dbReference type="InterPro" id="IPR010982">
    <property type="entry name" value="Lambda_DNA-bd_dom_sf"/>
</dbReference>
<keyword evidence="4" id="KW-1185">Reference proteome</keyword>
<dbReference type="CDD" id="cd00093">
    <property type="entry name" value="HTH_XRE"/>
    <property type="match status" value="1"/>
</dbReference>
<dbReference type="SUPFAM" id="SSF47413">
    <property type="entry name" value="lambda repressor-like DNA-binding domains"/>
    <property type="match status" value="1"/>
</dbReference>
<evidence type="ECO:0000313" key="3">
    <source>
        <dbReference type="EMBL" id="RDK01452.1"/>
    </source>
</evidence>
<evidence type="ECO:0000259" key="2">
    <source>
        <dbReference type="PROSITE" id="PS50943"/>
    </source>
</evidence>
<feature type="region of interest" description="Disordered" evidence="1">
    <location>
        <begin position="132"/>
        <end position="166"/>
    </location>
</feature>
<accession>A0A370N780</accession>
<proteinExistence type="predicted"/>
<dbReference type="PROSITE" id="PS50943">
    <property type="entry name" value="HTH_CROC1"/>
    <property type="match status" value="1"/>
</dbReference>
<feature type="compositionally biased region" description="Basic and acidic residues" evidence="1">
    <location>
        <begin position="134"/>
        <end position="145"/>
    </location>
</feature>
<dbReference type="Proteomes" id="UP000254875">
    <property type="component" value="Unassembled WGS sequence"/>
</dbReference>
<comment type="caution">
    <text evidence="3">The sequence shown here is derived from an EMBL/GenBank/DDBJ whole genome shotgun (WGS) entry which is preliminary data.</text>
</comment>
<gene>
    <name evidence="3" type="ORF">DLM46_16620</name>
</gene>
<dbReference type="SMART" id="SM00530">
    <property type="entry name" value="HTH_XRE"/>
    <property type="match status" value="1"/>
</dbReference>
<dbReference type="Gene3D" id="1.10.260.40">
    <property type="entry name" value="lambda repressor-like DNA-binding domains"/>
    <property type="match status" value="1"/>
</dbReference>
<dbReference type="RefSeq" id="WP_115102041.1">
    <property type="nucleotide sequence ID" value="NZ_QHKS01000010.1"/>
</dbReference>
<dbReference type="AlphaFoldDB" id="A0A370N780"/>
<sequence length="166" mass="18487">MKKTPILTVLATNLRQAMARHPTLDTQMRLGQRSGISQRTVGRMLNGEVNPQLGHVEAVADALGVTVTELLTDYSSGAPELRYDRQKFAKLSPEDRAKIESFIEFTFVSQDKGSSSDAPFKYSEVIKASPAQEEMVKRVAQRDLSNKTLSIDEDQTKPHGGRRGRR</sequence>
<evidence type="ECO:0000256" key="1">
    <source>
        <dbReference type="SAM" id="MobiDB-lite"/>
    </source>
</evidence>
<dbReference type="Pfam" id="PF01381">
    <property type="entry name" value="HTH_3"/>
    <property type="match status" value="1"/>
</dbReference>
<name>A0A370N780_9BURK</name>
<evidence type="ECO:0000313" key="4">
    <source>
        <dbReference type="Proteomes" id="UP000254875"/>
    </source>
</evidence>
<dbReference type="InterPro" id="IPR001387">
    <property type="entry name" value="Cro/C1-type_HTH"/>
</dbReference>